<evidence type="ECO:0000259" key="3">
    <source>
        <dbReference type="SMART" id="SM00382"/>
    </source>
</evidence>
<sequence>MSAALIGRDHPAGVLRAEITRAAESHGGLVLVTGEAGIGKTTLVTGAAEEAKRLGALVLNGSCWDSASAPGYWPWTQVIRGLRRSVEPGRWAAMAGSELDVLLGEARGDGAADGFLLYDAVTSALVAASQDRPVVVVLDDLHWADTASLRLLEFAAQHTWFERLLLIGTYRDVEVEAPGHPLRALMLPLLTKATSVTLTGLQPDEVGTLMARTAGAEPDDALVAEVHRRTGGNPFFVEQTARLWHSGGSAETIAPGVADALQRRLSLLPQAVLDLLTTASVLGREFHRRLLAGVASAPVPQVDRLLDQAVAARLVVVRGQGRFAFAHDIVRETLYADLSEPERQRLHGAVVTAVRASPASPDRLFPADLARHALLAGRELDPDQAVDLLLAAAIDATGRMAVEETVTHYRRAMEIVENPKRRAVIALELGAHLTRHHDTEEGRQVLDEASALIRELDDDDLLARLALTLIRADHRGLRADETVALLTEAHQRLCGREPGETLSVDRMTQELTARIMMAARDDHDDSALLFGLWARHDAIWGPGTAAERERLTDELIALGRRTANPELEHFASSFKWVALIEQGDPRYLQQYQDFVAMADAGQVPSSHLASMIDQSIIATIQGRFDEADAYFHHVATARESYDHPHFGDLDQLQHWARWCLQGRFDDLAALHREVARGGGYSYSRMLEAITAAQREDVAEAVRLTDLAADAKPYSRDLEPLWLRCQAQTAAVSGDPERCEAARALLTPYSGEWLVSLYGCEISGPVDLWLGRLDLAQERWNDAVERLNSAVLSAERLRAAAWTVEARSWLAKALLGRNLEEDAAAAATLLSEVDKEATALDMRQVTTRVTEARKNLRAPAARSAEFRRDDAVWTLCFDGVTVRLPDSKGLRDLHFLLGRPGSDVPSVRLLDPEGGAVVVAAKSLGGDAVLDDEAKARYRARLAELDDLVDTATGLGRDARAAALDRERDALLAELRSAAGLGGRTRRLGDEAERARKTVTARIRDTLRKLDEQHPALAAHLRASVTTGSSCRYAPDDKVPWRL</sequence>
<keyword evidence="1" id="KW-0547">Nucleotide-binding</keyword>
<name>A0A154M4C5_9PSEU</name>
<evidence type="ECO:0000313" key="4">
    <source>
        <dbReference type="EMBL" id="KZB79452.1"/>
    </source>
</evidence>
<evidence type="ECO:0000313" key="6">
    <source>
        <dbReference type="Proteomes" id="UP000076321"/>
    </source>
</evidence>
<gene>
    <name evidence="5" type="ORF">ATP06_0217595</name>
    <name evidence="4" type="ORF">AVL48_17910</name>
</gene>
<dbReference type="PANTHER" id="PTHR16305:SF35">
    <property type="entry name" value="TRANSCRIPTIONAL ACTIVATOR DOMAIN"/>
    <property type="match status" value="1"/>
</dbReference>
<dbReference type="InterPro" id="IPR003593">
    <property type="entry name" value="AAA+_ATPase"/>
</dbReference>
<reference evidence="5 7" key="2">
    <citation type="submission" date="2016-11" db="EMBL/GenBank/DDBJ databases">
        <title>Genome sequencing of Amycolatopsis regifaucium.</title>
        <authorList>
            <person name="Mayilraj S."/>
            <person name="Kaur N."/>
        </authorList>
    </citation>
    <scope>NUCLEOTIDE SEQUENCE [LARGE SCALE GENOMIC DNA]</scope>
    <source>
        <strain evidence="5 7">GY080</strain>
    </source>
</reference>
<evidence type="ECO:0000313" key="5">
    <source>
        <dbReference type="EMBL" id="OKA07634.1"/>
    </source>
</evidence>
<dbReference type="Gene3D" id="3.40.50.300">
    <property type="entry name" value="P-loop containing nucleotide triphosphate hydrolases"/>
    <property type="match status" value="1"/>
</dbReference>
<proteinExistence type="predicted"/>
<dbReference type="InterPro" id="IPR027417">
    <property type="entry name" value="P-loop_NTPase"/>
</dbReference>
<dbReference type="EMBL" id="LOBU02000013">
    <property type="protein sequence ID" value="OKA07634.1"/>
    <property type="molecule type" value="Genomic_DNA"/>
</dbReference>
<dbReference type="GO" id="GO:0005524">
    <property type="term" value="F:ATP binding"/>
    <property type="evidence" value="ECO:0007669"/>
    <property type="project" value="UniProtKB-KW"/>
</dbReference>
<dbReference type="GO" id="GO:0004016">
    <property type="term" value="F:adenylate cyclase activity"/>
    <property type="evidence" value="ECO:0007669"/>
    <property type="project" value="TreeGrafter"/>
</dbReference>
<keyword evidence="2" id="KW-0067">ATP-binding</keyword>
<evidence type="ECO:0000256" key="1">
    <source>
        <dbReference type="ARBA" id="ARBA00022741"/>
    </source>
</evidence>
<dbReference type="Proteomes" id="UP000186883">
    <property type="component" value="Unassembled WGS sequence"/>
</dbReference>
<dbReference type="OrthoDB" id="134712at2"/>
<evidence type="ECO:0000313" key="7">
    <source>
        <dbReference type="Proteomes" id="UP000186883"/>
    </source>
</evidence>
<evidence type="ECO:0000256" key="2">
    <source>
        <dbReference type="ARBA" id="ARBA00022840"/>
    </source>
</evidence>
<dbReference type="RefSeq" id="WP_061980780.1">
    <property type="nucleotide sequence ID" value="NZ_FOPQ01000002.1"/>
</dbReference>
<organism evidence="4 6">
    <name type="scientific">Amycolatopsis regifaucium</name>
    <dbReference type="NCBI Taxonomy" id="546365"/>
    <lineage>
        <taxon>Bacteria</taxon>
        <taxon>Bacillati</taxon>
        <taxon>Actinomycetota</taxon>
        <taxon>Actinomycetes</taxon>
        <taxon>Pseudonocardiales</taxon>
        <taxon>Pseudonocardiaceae</taxon>
        <taxon>Amycolatopsis</taxon>
    </lineage>
</organism>
<dbReference type="SUPFAM" id="SSF52540">
    <property type="entry name" value="P-loop containing nucleoside triphosphate hydrolases"/>
    <property type="match status" value="1"/>
</dbReference>
<keyword evidence="7" id="KW-1185">Reference proteome</keyword>
<comment type="caution">
    <text evidence="4">The sequence shown here is derived from an EMBL/GenBank/DDBJ whole genome shotgun (WGS) entry which is preliminary data.</text>
</comment>
<feature type="domain" description="AAA+ ATPase" evidence="3">
    <location>
        <begin position="26"/>
        <end position="165"/>
    </location>
</feature>
<dbReference type="EMBL" id="LQCI01000052">
    <property type="protein sequence ID" value="KZB79452.1"/>
    <property type="molecule type" value="Genomic_DNA"/>
</dbReference>
<reference evidence="4 6" key="1">
    <citation type="submission" date="2015-12" db="EMBL/GenBank/DDBJ databases">
        <title>Amycolatopsis regifaucium genome sequencing and assembly.</title>
        <authorList>
            <person name="Mayilraj S."/>
        </authorList>
    </citation>
    <scope>NUCLEOTIDE SEQUENCE [LARGE SCALE GENOMIC DNA]</scope>
    <source>
        <strain evidence="4 6">GY080</strain>
    </source>
</reference>
<accession>A0A154M4C5</accession>
<dbReference type="Pfam" id="PF13191">
    <property type="entry name" value="AAA_16"/>
    <property type="match status" value="1"/>
</dbReference>
<dbReference type="GO" id="GO:0005737">
    <property type="term" value="C:cytoplasm"/>
    <property type="evidence" value="ECO:0007669"/>
    <property type="project" value="TreeGrafter"/>
</dbReference>
<protein>
    <submittedName>
        <fullName evidence="4">ATPase</fullName>
    </submittedName>
</protein>
<dbReference type="InterPro" id="IPR041664">
    <property type="entry name" value="AAA_16"/>
</dbReference>
<dbReference type="PANTHER" id="PTHR16305">
    <property type="entry name" value="TESTICULAR SOLUBLE ADENYLYL CYCLASE"/>
    <property type="match status" value="1"/>
</dbReference>
<dbReference type="Proteomes" id="UP000076321">
    <property type="component" value="Unassembled WGS sequence"/>
</dbReference>
<dbReference type="AlphaFoldDB" id="A0A154M4C5"/>
<dbReference type="SMART" id="SM00382">
    <property type="entry name" value="AAA"/>
    <property type="match status" value="1"/>
</dbReference>